<dbReference type="Proteomes" id="UP000315711">
    <property type="component" value="Unassembled WGS sequence"/>
</dbReference>
<protein>
    <submittedName>
        <fullName evidence="9">Xaa-Pro dipeptidase</fullName>
    </submittedName>
</protein>
<dbReference type="InterPro" id="IPR029149">
    <property type="entry name" value="Creatin/AminoP/Spt16_N"/>
</dbReference>
<dbReference type="InterPro" id="IPR036005">
    <property type="entry name" value="Creatinase/aminopeptidase-like"/>
</dbReference>
<dbReference type="SUPFAM" id="SSF53092">
    <property type="entry name" value="Creatinase/prolidase N-terminal domain"/>
    <property type="match status" value="1"/>
</dbReference>
<dbReference type="InterPro" id="IPR001131">
    <property type="entry name" value="Peptidase_M24B_aminopep-P_CS"/>
</dbReference>
<comment type="caution">
    <text evidence="9">The sequence shown here is derived from an EMBL/GenBank/DDBJ whole genome shotgun (WGS) entry which is preliminary data.</text>
</comment>
<evidence type="ECO:0000256" key="3">
    <source>
        <dbReference type="ARBA" id="ARBA00022723"/>
    </source>
</evidence>
<comment type="cofactor">
    <cofactor evidence="1">
        <name>Mn(2+)</name>
        <dbReference type="ChEBI" id="CHEBI:29035"/>
    </cofactor>
</comment>
<dbReference type="InterPro" id="IPR050659">
    <property type="entry name" value="Peptidase_M24B"/>
</dbReference>
<feature type="domain" description="Creatinase N-terminal" evidence="8">
    <location>
        <begin position="5"/>
        <end position="139"/>
    </location>
</feature>
<dbReference type="InterPro" id="IPR000587">
    <property type="entry name" value="Creatinase_N"/>
</dbReference>
<evidence type="ECO:0000256" key="5">
    <source>
        <dbReference type="ARBA" id="ARBA00023211"/>
    </source>
</evidence>
<dbReference type="CDD" id="cd01092">
    <property type="entry name" value="APP-like"/>
    <property type="match status" value="1"/>
</dbReference>
<dbReference type="SUPFAM" id="SSF55920">
    <property type="entry name" value="Creatinase/aminopeptidase"/>
    <property type="match status" value="1"/>
</dbReference>
<evidence type="ECO:0000313" key="9">
    <source>
        <dbReference type="EMBL" id="TWI56972.1"/>
    </source>
</evidence>
<evidence type="ECO:0000256" key="6">
    <source>
        <dbReference type="RuleBase" id="RU000590"/>
    </source>
</evidence>
<proteinExistence type="inferred from homology"/>
<dbReference type="Gene3D" id="3.40.350.10">
    <property type="entry name" value="Creatinase/prolidase N-terminal domain"/>
    <property type="match status" value="1"/>
</dbReference>
<dbReference type="PANTHER" id="PTHR46112:SF10">
    <property type="entry name" value="DIPEPTIDASE YKVY-RELATED"/>
    <property type="match status" value="1"/>
</dbReference>
<organism evidence="9 10">
    <name type="scientific">Halalkalibacter nanhaiisediminis</name>
    <dbReference type="NCBI Taxonomy" id="688079"/>
    <lineage>
        <taxon>Bacteria</taxon>
        <taxon>Bacillati</taxon>
        <taxon>Bacillota</taxon>
        <taxon>Bacilli</taxon>
        <taxon>Bacillales</taxon>
        <taxon>Bacillaceae</taxon>
        <taxon>Halalkalibacter</taxon>
    </lineage>
</organism>
<sequence>MIEQRLLHLQKWLREEDISYAFIQGQANVFYFSGFRCHPYERIVSLLVFPDHEPCLVCPNMEKALVHQAGWSSDIIGYSDHEDPWELLSQYLSSLHLQGTNLAIEKEALFYARAEQLQKLSPDLSFVSIDAKLMEQRLIKSEAEISILREAAKLADFGVEVGVHALQTGRTEMDILALIEYELKRKGITEMSFGTLVLSGEQSANPHGSPSMKQIHPGEFVLFDLGVVLEGYCSDITRTVAFCDISEEQRNIYDTVLQAQLKTLDLCKKGTVLGDLDKTARKVITDAGYGKFFPHRIGHGLGSEVHELPSLNEKNKEQLKVGMTFTIEPGIYVPNVGGVRIEDEVLITDQGYECLTTYPKELQIIK</sequence>
<accession>A0A562QJP5</accession>
<dbReference type="Pfam" id="PF01321">
    <property type="entry name" value="Creatinase_N"/>
    <property type="match status" value="1"/>
</dbReference>
<keyword evidence="3 6" id="KW-0479">Metal-binding</keyword>
<dbReference type="PROSITE" id="PS00491">
    <property type="entry name" value="PROLINE_PEPTIDASE"/>
    <property type="match status" value="1"/>
</dbReference>
<evidence type="ECO:0000256" key="4">
    <source>
        <dbReference type="ARBA" id="ARBA00022801"/>
    </source>
</evidence>
<feature type="domain" description="Peptidase M24" evidence="7">
    <location>
        <begin position="148"/>
        <end position="349"/>
    </location>
</feature>
<dbReference type="FunFam" id="3.90.230.10:FF:000014">
    <property type="entry name" value="Aminopeptidase P family protein"/>
    <property type="match status" value="1"/>
</dbReference>
<dbReference type="GO" id="GO:0046872">
    <property type="term" value="F:metal ion binding"/>
    <property type="evidence" value="ECO:0007669"/>
    <property type="project" value="UniProtKB-KW"/>
</dbReference>
<evidence type="ECO:0000259" key="8">
    <source>
        <dbReference type="Pfam" id="PF01321"/>
    </source>
</evidence>
<reference evidence="9 10" key="1">
    <citation type="journal article" date="2015" name="Stand. Genomic Sci.">
        <title>Genomic Encyclopedia of Bacterial and Archaeal Type Strains, Phase III: the genomes of soil and plant-associated and newly described type strains.</title>
        <authorList>
            <person name="Whitman W.B."/>
            <person name="Woyke T."/>
            <person name="Klenk H.P."/>
            <person name="Zhou Y."/>
            <person name="Lilburn T.G."/>
            <person name="Beck B.J."/>
            <person name="De Vos P."/>
            <person name="Vandamme P."/>
            <person name="Eisen J.A."/>
            <person name="Garrity G."/>
            <person name="Hugenholtz P."/>
            <person name="Kyrpides N.C."/>
        </authorList>
    </citation>
    <scope>NUCLEOTIDE SEQUENCE [LARGE SCALE GENOMIC DNA]</scope>
    <source>
        <strain evidence="9 10">CGMCC 1.10116</strain>
    </source>
</reference>
<dbReference type="AlphaFoldDB" id="A0A562QJP5"/>
<keyword evidence="4" id="KW-0378">Hydrolase</keyword>
<gene>
    <name evidence="9" type="ORF">IQ10_01667</name>
</gene>
<keyword evidence="10" id="KW-1185">Reference proteome</keyword>
<evidence type="ECO:0000256" key="1">
    <source>
        <dbReference type="ARBA" id="ARBA00001936"/>
    </source>
</evidence>
<comment type="similarity">
    <text evidence="2 6">Belongs to the peptidase M24B family.</text>
</comment>
<dbReference type="GO" id="GO:0016787">
    <property type="term" value="F:hydrolase activity"/>
    <property type="evidence" value="ECO:0007669"/>
    <property type="project" value="UniProtKB-KW"/>
</dbReference>
<evidence type="ECO:0000256" key="2">
    <source>
        <dbReference type="ARBA" id="ARBA00008766"/>
    </source>
</evidence>
<dbReference type="InterPro" id="IPR000994">
    <property type="entry name" value="Pept_M24"/>
</dbReference>
<name>A0A562QJP5_9BACI</name>
<dbReference type="Pfam" id="PF00557">
    <property type="entry name" value="Peptidase_M24"/>
    <property type="match status" value="1"/>
</dbReference>
<dbReference type="PANTHER" id="PTHR46112">
    <property type="entry name" value="AMINOPEPTIDASE"/>
    <property type="match status" value="1"/>
</dbReference>
<evidence type="ECO:0000259" key="7">
    <source>
        <dbReference type="Pfam" id="PF00557"/>
    </source>
</evidence>
<dbReference type="Gene3D" id="3.90.230.10">
    <property type="entry name" value="Creatinase/methionine aminopeptidase superfamily"/>
    <property type="match status" value="1"/>
</dbReference>
<dbReference type="EMBL" id="VLKZ01000004">
    <property type="protein sequence ID" value="TWI56972.1"/>
    <property type="molecule type" value="Genomic_DNA"/>
</dbReference>
<keyword evidence="5" id="KW-0464">Manganese</keyword>
<evidence type="ECO:0000313" key="10">
    <source>
        <dbReference type="Proteomes" id="UP000315711"/>
    </source>
</evidence>